<dbReference type="EMBL" id="CAADFF010000041">
    <property type="protein sequence ID" value="VFJ92989.1"/>
    <property type="molecule type" value="Genomic_DNA"/>
</dbReference>
<proteinExistence type="predicted"/>
<organism evidence="1">
    <name type="scientific">Candidatus Kentrum sp. LFY</name>
    <dbReference type="NCBI Taxonomy" id="2126342"/>
    <lineage>
        <taxon>Bacteria</taxon>
        <taxon>Pseudomonadati</taxon>
        <taxon>Pseudomonadota</taxon>
        <taxon>Gammaproteobacteria</taxon>
        <taxon>Candidatus Kentrum</taxon>
    </lineage>
</organism>
<protein>
    <submittedName>
        <fullName evidence="1">Uncharacterized protein</fullName>
    </submittedName>
</protein>
<accession>A0A450UKB1</accession>
<gene>
    <name evidence="1" type="ORF">BECKLFY1418B_GA0070995_10412</name>
</gene>
<reference evidence="1" key="1">
    <citation type="submission" date="2019-02" db="EMBL/GenBank/DDBJ databases">
        <authorList>
            <person name="Gruber-Vodicka R. H."/>
            <person name="Seah K. B. B."/>
        </authorList>
    </citation>
    <scope>NUCLEOTIDE SEQUENCE</scope>
    <source>
        <strain evidence="1">BECK_M7</strain>
    </source>
</reference>
<name>A0A450UKB1_9GAMM</name>
<evidence type="ECO:0000313" key="1">
    <source>
        <dbReference type="EMBL" id="VFJ92989.1"/>
    </source>
</evidence>
<sequence length="47" mass="5312">MGAEPDEGKMNVAAIRFATGIFNRDHRMKGGYLDERFYSQNNGFDAL</sequence>
<dbReference type="AlphaFoldDB" id="A0A450UKB1"/>